<sequence length="128" mass="14618">VTRQKAAALSTGLRPWIRLPQSTAPPTLPSFRIRPISDDVMQKRLQSFQDLFAEARLCLDDARESEGTTYFKDDIKEAEEAVENATKAYEDLLSDLDEGRKREFEDANSLKVKSLKEEYAQLLVDDDH</sequence>
<evidence type="ECO:0008006" key="4">
    <source>
        <dbReference type="Google" id="ProtNLM"/>
    </source>
</evidence>
<protein>
    <recommendedName>
        <fullName evidence="4">Tubulin-specific chaperone A</fullName>
    </recommendedName>
</protein>
<keyword evidence="3" id="KW-1185">Reference proteome</keyword>
<feature type="coiled-coil region" evidence="1">
    <location>
        <begin position="75"/>
        <end position="102"/>
    </location>
</feature>
<dbReference type="PANTHER" id="PTHR35706:SF1">
    <property type="entry name" value="EMBRYOGENESIS-LIKE PROTEIN"/>
    <property type="match status" value="1"/>
</dbReference>
<reference evidence="2" key="1">
    <citation type="submission" date="2021-02" db="EMBL/GenBank/DDBJ databases">
        <authorList>
            <person name="Dougan E. K."/>
            <person name="Rhodes N."/>
            <person name="Thang M."/>
            <person name="Chan C."/>
        </authorList>
    </citation>
    <scope>NUCLEOTIDE SEQUENCE</scope>
</reference>
<dbReference type="OrthoDB" id="273230at2759"/>
<dbReference type="InterPro" id="IPR053325">
    <property type="entry name" value="H3-Acetyl_Activator"/>
</dbReference>
<evidence type="ECO:0000256" key="1">
    <source>
        <dbReference type="SAM" id="Coils"/>
    </source>
</evidence>
<dbReference type="Proteomes" id="UP000649617">
    <property type="component" value="Unassembled WGS sequence"/>
</dbReference>
<gene>
    <name evidence="2" type="ORF">SPIL2461_LOCUS3559</name>
</gene>
<organism evidence="2 3">
    <name type="scientific">Symbiodinium pilosum</name>
    <name type="common">Dinoflagellate</name>
    <dbReference type="NCBI Taxonomy" id="2952"/>
    <lineage>
        <taxon>Eukaryota</taxon>
        <taxon>Sar</taxon>
        <taxon>Alveolata</taxon>
        <taxon>Dinophyceae</taxon>
        <taxon>Suessiales</taxon>
        <taxon>Symbiodiniaceae</taxon>
        <taxon>Symbiodinium</taxon>
    </lineage>
</organism>
<dbReference type="AlphaFoldDB" id="A0A812KRA0"/>
<proteinExistence type="predicted"/>
<dbReference type="EMBL" id="CAJNIZ010004335">
    <property type="protein sequence ID" value="CAE7231620.1"/>
    <property type="molecule type" value="Genomic_DNA"/>
</dbReference>
<accession>A0A812KRA0</accession>
<evidence type="ECO:0000313" key="3">
    <source>
        <dbReference type="Proteomes" id="UP000649617"/>
    </source>
</evidence>
<name>A0A812KRA0_SYMPI</name>
<comment type="caution">
    <text evidence="2">The sequence shown here is derived from an EMBL/GenBank/DDBJ whole genome shotgun (WGS) entry which is preliminary data.</text>
</comment>
<evidence type="ECO:0000313" key="2">
    <source>
        <dbReference type="EMBL" id="CAE7231620.1"/>
    </source>
</evidence>
<keyword evidence="1" id="KW-0175">Coiled coil</keyword>
<feature type="non-terminal residue" evidence="2">
    <location>
        <position position="1"/>
    </location>
</feature>
<dbReference type="PANTHER" id="PTHR35706">
    <property type="entry name" value="F14O23.11 PROTEIN"/>
    <property type="match status" value="1"/>
</dbReference>